<dbReference type="EMBL" id="ALWO02000040">
    <property type="protein sequence ID" value="EOZ95178.1"/>
    <property type="molecule type" value="Genomic_DNA"/>
</dbReference>
<dbReference type="PANTHER" id="PTHR43792:SF1">
    <property type="entry name" value="N-ACETYLTRANSFERASE DOMAIN-CONTAINING PROTEIN"/>
    <property type="match status" value="1"/>
</dbReference>
<dbReference type="RefSeq" id="WP_009034674.1">
    <property type="nucleotide sequence ID" value="NZ_ALWO02000040.1"/>
</dbReference>
<dbReference type="STRING" id="1189612.A33Q_3383"/>
<sequence length="171" mass="19424">MDPILVTERLHLRKLTHEDSGFILHLLNTKGWLEHIGDRGVRDIEDAEDYLDSGPLSSYGKNGFGLYLVQLKPLSSEKIGLFGFLQREELNAPDIGFAFLPEYEGKGFAFESSKALIENAQRQKLFSKLYAIVSKENFKSQKLLLKLGMGLQGDFYLQGKDEVLDLYAMEF</sequence>
<accession>S2DZE8</accession>
<feature type="domain" description="N-acetyltransferase" evidence="1">
    <location>
        <begin position="10"/>
        <end position="170"/>
    </location>
</feature>
<gene>
    <name evidence="2" type="ORF">A33Q_3383</name>
</gene>
<evidence type="ECO:0000313" key="3">
    <source>
        <dbReference type="Proteomes" id="UP000006073"/>
    </source>
</evidence>
<dbReference type="InterPro" id="IPR051531">
    <property type="entry name" value="N-acetyltransferase"/>
</dbReference>
<dbReference type="PANTHER" id="PTHR43792">
    <property type="entry name" value="GNAT FAMILY, PUTATIVE (AFU_ORTHOLOGUE AFUA_3G00765)-RELATED-RELATED"/>
    <property type="match status" value="1"/>
</dbReference>
<keyword evidence="3" id="KW-1185">Reference proteome</keyword>
<dbReference type="GO" id="GO:0016747">
    <property type="term" value="F:acyltransferase activity, transferring groups other than amino-acyl groups"/>
    <property type="evidence" value="ECO:0007669"/>
    <property type="project" value="InterPro"/>
</dbReference>
<evidence type="ECO:0000313" key="2">
    <source>
        <dbReference type="EMBL" id="EOZ95178.1"/>
    </source>
</evidence>
<protein>
    <submittedName>
        <fullName evidence="2">GCN5-related N-acetyltransferase</fullName>
    </submittedName>
</protein>
<dbReference type="InterPro" id="IPR016181">
    <property type="entry name" value="Acyl_CoA_acyltransferase"/>
</dbReference>
<dbReference type="SUPFAM" id="SSF55729">
    <property type="entry name" value="Acyl-CoA N-acyltransferases (Nat)"/>
    <property type="match status" value="1"/>
</dbReference>
<dbReference type="Proteomes" id="UP000006073">
    <property type="component" value="Unassembled WGS sequence"/>
</dbReference>
<dbReference type="InterPro" id="IPR000182">
    <property type="entry name" value="GNAT_dom"/>
</dbReference>
<evidence type="ECO:0000259" key="1">
    <source>
        <dbReference type="PROSITE" id="PS51186"/>
    </source>
</evidence>
<dbReference type="Gene3D" id="3.40.630.30">
    <property type="match status" value="1"/>
</dbReference>
<dbReference type="OrthoDB" id="9798081at2"/>
<proteinExistence type="predicted"/>
<dbReference type="PROSITE" id="PS51186">
    <property type="entry name" value="GNAT"/>
    <property type="match status" value="1"/>
</dbReference>
<dbReference type="Pfam" id="PF13302">
    <property type="entry name" value="Acetyltransf_3"/>
    <property type="match status" value="1"/>
</dbReference>
<dbReference type="eggNOG" id="COG1670">
    <property type="taxonomic scope" value="Bacteria"/>
</dbReference>
<name>S2DZE8_INDAL</name>
<dbReference type="AlphaFoldDB" id="S2DZE8"/>
<reference evidence="2 3" key="1">
    <citation type="journal article" date="2013" name="Genome Announc.">
        <title>Draft Genome Sequence of Indibacter alkaliphilus Strain LW1T, Isolated from Lonar Lake, a Haloalkaline Lake in the Buldana District of Maharashtra, India.</title>
        <authorList>
            <person name="Singh A."/>
            <person name="Kumar Jangir P."/>
            <person name="Sharma R."/>
            <person name="Singh A."/>
            <person name="Kumar Pinnaka A."/>
            <person name="Shivaji S."/>
        </authorList>
    </citation>
    <scope>NUCLEOTIDE SEQUENCE [LARGE SCALE GENOMIC DNA]</scope>
    <source>
        <strain evidence="3">CCUG 57479 / KCTC 22604 / LW1</strain>
    </source>
</reference>
<organism evidence="2 3">
    <name type="scientific">Indibacter alkaliphilus (strain CCUG 57479 / KCTC 22604 / LW1)</name>
    <dbReference type="NCBI Taxonomy" id="1189612"/>
    <lineage>
        <taxon>Bacteria</taxon>
        <taxon>Pseudomonadati</taxon>
        <taxon>Bacteroidota</taxon>
        <taxon>Cytophagia</taxon>
        <taxon>Cytophagales</taxon>
        <taxon>Cyclobacteriaceae</taxon>
    </lineage>
</organism>
<comment type="caution">
    <text evidence="2">The sequence shown here is derived from an EMBL/GenBank/DDBJ whole genome shotgun (WGS) entry which is preliminary data.</text>
</comment>